<keyword evidence="1" id="KW-0472">Membrane</keyword>
<dbReference type="Proteomes" id="UP000265798">
    <property type="component" value="Unassembled WGS sequence"/>
</dbReference>
<evidence type="ECO:0000256" key="1">
    <source>
        <dbReference type="SAM" id="Phobius"/>
    </source>
</evidence>
<feature type="transmembrane region" description="Helical" evidence="1">
    <location>
        <begin position="273"/>
        <end position="298"/>
    </location>
</feature>
<evidence type="ECO:0008006" key="4">
    <source>
        <dbReference type="Google" id="ProtNLM"/>
    </source>
</evidence>
<dbReference type="OrthoDB" id="9780715at2"/>
<keyword evidence="1" id="KW-0812">Transmembrane</keyword>
<organism evidence="2 3">
    <name type="scientific">Leptospira stimsonii</name>
    <dbReference type="NCBI Taxonomy" id="2202203"/>
    <lineage>
        <taxon>Bacteria</taxon>
        <taxon>Pseudomonadati</taxon>
        <taxon>Spirochaetota</taxon>
        <taxon>Spirochaetia</taxon>
        <taxon>Leptospirales</taxon>
        <taxon>Leptospiraceae</taxon>
        <taxon>Leptospira</taxon>
    </lineage>
</organism>
<proteinExistence type="predicted"/>
<sequence length="719" mass="77467">MAETDTNKLNLIFTINDLASDKISRINKQWDTMKALIGENKKYANEFKNSVVELDSAFLKMKDAFSLVDLGVSILKTSKELYDARIESSKFEGSLKKLGLSVEEVGNLSSTAFQLSTKTGIPVEEMLSGMNKIKTSFKNLNASDLKTLTEKIATATLASGGHFSELTEQLIASSKQLKNFNGDINELDFSKLNYVGIASSKLDTLPSQINRVSNAWNNFKILLGKGIEGSGLVKFGFIGSVLKEIFKSLADGIGKLNLFLSENPKVAEFAGTFSMLGGSVLIGAGALLVLKSVALGLFAALKVAALSNPIGLAIVGIVAAIALVITYWDELKGAAISAWNWIVDTWSNLSGFAKLLIVWFAPIIGIPLLIYENWDNIKNLFSSIGEKIATAFAPIKPHIQWFISIPSSIQSGWNFITDFFGSIVDKILGAFNALPTGVKEILILSMINPIYGIGSLVWQALSNVIGNVRNRMKESGKSLFTAFSDGIMDSVADLKSTVGSVMDAIARFLPHSNALEGPLSNLTGSGRSFVDTFSLGMKNEKNTIPITVNQVMSGFQNGLGMAKESGLSFAKTVSGGVLSGIATLKNAGKNLYTKSLDTISNHSDAKEGPLAKTSGYGRAFVTTVAHGIESETRKMNPVLQRFNEALTPDSKGIVKRTLENRETSEIISGNSKAGNNINIGSIVGQLVLGDRNTNRKKIGEILTEALFAELDRYEEMELA</sequence>
<dbReference type="EMBL" id="QHCT01000001">
    <property type="protein sequence ID" value="RHX92013.1"/>
    <property type="molecule type" value="Genomic_DNA"/>
</dbReference>
<comment type="caution">
    <text evidence="2">The sequence shown here is derived from an EMBL/GenBank/DDBJ whole genome shotgun (WGS) entry which is preliminary data.</text>
</comment>
<feature type="transmembrane region" description="Helical" evidence="1">
    <location>
        <begin position="310"/>
        <end position="328"/>
    </location>
</feature>
<name>A0A396ZCK5_9LEPT</name>
<keyword evidence="1" id="KW-1133">Transmembrane helix</keyword>
<protein>
    <recommendedName>
        <fullName evidence="4">Phage tail tape measure protein</fullName>
    </recommendedName>
</protein>
<dbReference type="RefSeq" id="WP_118966863.1">
    <property type="nucleotide sequence ID" value="NZ_QHCT01000001.1"/>
</dbReference>
<reference evidence="3" key="1">
    <citation type="submission" date="2018-05" db="EMBL/GenBank/DDBJ databases">
        <title>Leptospira yasudae sp. nov. and Leptospira stimsonii sp. nov., two pathogenic species of the genus Leptospira isolated from environmental sources.</title>
        <authorList>
            <person name="Casanovas-Massana A."/>
            <person name="Hamond C."/>
            <person name="Santos L.A."/>
            <person name="Hacker K.P."/>
            <person name="Balassiano I."/>
            <person name="Medeiros M.A."/>
            <person name="Reis M.G."/>
            <person name="Ko A.I."/>
            <person name="Wunder E.A."/>
        </authorList>
    </citation>
    <scope>NUCLEOTIDE SEQUENCE [LARGE SCALE GENOMIC DNA]</scope>
    <source>
        <strain evidence="3">Yale</strain>
    </source>
</reference>
<accession>A0A396ZCK5</accession>
<gene>
    <name evidence="2" type="ORF">DLM75_01925</name>
</gene>
<feature type="transmembrane region" description="Helical" evidence="1">
    <location>
        <begin position="348"/>
        <end position="371"/>
    </location>
</feature>
<dbReference type="AlphaFoldDB" id="A0A396ZCK5"/>
<evidence type="ECO:0000313" key="2">
    <source>
        <dbReference type="EMBL" id="RHX92013.1"/>
    </source>
</evidence>
<evidence type="ECO:0000313" key="3">
    <source>
        <dbReference type="Proteomes" id="UP000265798"/>
    </source>
</evidence>